<dbReference type="FunFam" id="3.20.180.20:FF:000002">
    <property type="entry name" value="Cytoplasmic dynein heavy chain 1"/>
    <property type="match status" value="1"/>
</dbReference>
<keyword evidence="10" id="KW-0067">ATP-binding</keyword>
<evidence type="ECO:0000256" key="5">
    <source>
        <dbReference type="ARBA" id="ARBA00022475"/>
    </source>
</evidence>
<dbReference type="InterPro" id="IPR049400">
    <property type="entry name" value="DYNC2H1_AAA_dom"/>
</dbReference>
<dbReference type="Gene3D" id="3.40.50.300">
    <property type="entry name" value="P-loop containing nucleotide triphosphate hydrolases"/>
    <property type="match status" value="3"/>
</dbReference>
<dbReference type="InterPro" id="IPR027417">
    <property type="entry name" value="P-loop_NTPase"/>
</dbReference>
<feature type="domain" description="AAA+ ATPase" evidence="19">
    <location>
        <begin position="997"/>
        <end position="1152"/>
    </location>
</feature>
<dbReference type="InterPro" id="IPR013602">
    <property type="entry name" value="Dynein_heavy_linker"/>
</dbReference>
<evidence type="ECO:0000256" key="9">
    <source>
        <dbReference type="ARBA" id="ARBA00022794"/>
    </source>
</evidence>
<evidence type="ECO:0000256" key="7">
    <source>
        <dbReference type="ARBA" id="ARBA00022701"/>
    </source>
</evidence>
<reference evidence="20 21" key="1">
    <citation type="submission" date="2024-05" db="EMBL/GenBank/DDBJ databases">
        <authorList>
            <person name="Wallberg A."/>
        </authorList>
    </citation>
    <scope>NUCLEOTIDE SEQUENCE [LARGE SCALE GENOMIC DNA]</scope>
</reference>
<keyword evidence="14" id="KW-0472">Membrane</keyword>
<dbReference type="InterPro" id="IPR043157">
    <property type="entry name" value="Dynein_AAA1S"/>
</dbReference>
<evidence type="ECO:0000256" key="12">
    <source>
        <dbReference type="ARBA" id="ARBA00023054"/>
    </source>
</evidence>
<keyword evidence="8" id="KW-0547">Nucleotide-binding</keyword>
<dbReference type="GO" id="GO:0030030">
    <property type="term" value="P:cell projection organization"/>
    <property type="evidence" value="ECO:0007669"/>
    <property type="project" value="UniProtKB-KW"/>
</dbReference>
<dbReference type="InterPro" id="IPR042222">
    <property type="entry name" value="Dynein_2_N"/>
</dbReference>
<evidence type="ECO:0000256" key="1">
    <source>
        <dbReference type="ARBA" id="ARBA00004202"/>
    </source>
</evidence>
<evidence type="ECO:0000256" key="4">
    <source>
        <dbReference type="ARBA" id="ARBA00022473"/>
    </source>
</evidence>
<dbReference type="FunFam" id="1.20.920.30:FF:000006">
    <property type="entry name" value="Cytoplasmic dynein 2 heavy chain 1"/>
    <property type="match status" value="1"/>
</dbReference>
<keyword evidence="16" id="KW-0206">Cytoskeleton</keyword>
<evidence type="ECO:0000256" key="2">
    <source>
        <dbReference type="ARBA" id="ARBA00004430"/>
    </source>
</evidence>
<dbReference type="FunFam" id="3.40.50.300:FF:000706">
    <property type="entry name" value="Cytoplasmic dynein 2 heavy chain 1"/>
    <property type="match status" value="1"/>
</dbReference>
<dbReference type="Pfam" id="PF21264">
    <property type="entry name" value="DYNC2H1_AAA_dom"/>
    <property type="match status" value="1"/>
</dbReference>
<dbReference type="GO" id="GO:0005874">
    <property type="term" value="C:microtubule"/>
    <property type="evidence" value="ECO:0007669"/>
    <property type="project" value="UniProtKB-KW"/>
</dbReference>
<evidence type="ECO:0000256" key="17">
    <source>
        <dbReference type="ARBA" id="ARBA00023273"/>
    </source>
</evidence>
<dbReference type="GO" id="GO:0005524">
    <property type="term" value="F:ATP binding"/>
    <property type="evidence" value="ECO:0007669"/>
    <property type="project" value="UniProtKB-KW"/>
</dbReference>
<dbReference type="FunFam" id="3.40.50.300:FF:001810">
    <property type="entry name" value="Cytoplasmic dynein 2 heavy chain 1"/>
    <property type="match status" value="1"/>
</dbReference>
<dbReference type="InterPro" id="IPR003593">
    <property type="entry name" value="AAA+_ATPase"/>
</dbReference>
<dbReference type="GO" id="GO:0007018">
    <property type="term" value="P:microtubule-based movement"/>
    <property type="evidence" value="ECO:0007669"/>
    <property type="project" value="InterPro"/>
</dbReference>
<evidence type="ECO:0000256" key="14">
    <source>
        <dbReference type="ARBA" id="ARBA00023136"/>
    </source>
</evidence>
<evidence type="ECO:0000313" key="21">
    <source>
        <dbReference type="Proteomes" id="UP001497623"/>
    </source>
</evidence>
<name>A0AAV2S5Z7_MEGNR</name>
<dbReference type="GO" id="GO:0030286">
    <property type="term" value="C:dynein complex"/>
    <property type="evidence" value="ECO:0007669"/>
    <property type="project" value="UniProtKB-KW"/>
</dbReference>
<keyword evidence="6" id="KW-0963">Cytoplasm</keyword>
<evidence type="ECO:0000256" key="11">
    <source>
        <dbReference type="ARBA" id="ARBA00023017"/>
    </source>
</evidence>
<feature type="domain" description="AAA+ ATPase" evidence="19">
    <location>
        <begin position="703"/>
        <end position="849"/>
    </location>
</feature>
<accession>A0AAV2S5Z7</accession>
<evidence type="ECO:0000256" key="16">
    <source>
        <dbReference type="ARBA" id="ARBA00023212"/>
    </source>
</evidence>
<keyword evidence="7" id="KW-0493">Microtubule</keyword>
<dbReference type="Pfam" id="PF22597">
    <property type="entry name" value="DYN_lid"/>
    <property type="match status" value="1"/>
</dbReference>
<keyword evidence="4" id="KW-0217">Developmental protein</keyword>
<evidence type="ECO:0000256" key="13">
    <source>
        <dbReference type="ARBA" id="ARBA00023069"/>
    </source>
</evidence>
<keyword evidence="5" id="KW-1003">Cell membrane</keyword>
<dbReference type="Pfam" id="PF08393">
    <property type="entry name" value="DHC_N2"/>
    <property type="match status" value="1"/>
</dbReference>
<organism evidence="20 21">
    <name type="scientific">Meganyctiphanes norvegica</name>
    <name type="common">Northern krill</name>
    <name type="synonym">Thysanopoda norvegica</name>
    <dbReference type="NCBI Taxonomy" id="48144"/>
    <lineage>
        <taxon>Eukaryota</taxon>
        <taxon>Metazoa</taxon>
        <taxon>Ecdysozoa</taxon>
        <taxon>Arthropoda</taxon>
        <taxon>Crustacea</taxon>
        <taxon>Multicrustacea</taxon>
        <taxon>Malacostraca</taxon>
        <taxon>Eumalacostraca</taxon>
        <taxon>Eucarida</taxon>
        <taxon>Euphausiacea</taxon>
        <taxon>Euphausiidae</taxon>
        <taxon>Meganyctiphanes</taxon>
    </lineage>
</organism>
<keyword evidence="11" id="KW-0243">Dynein</keyword>
<evidence type="ECO:0000256" key="6">
    <source>
        <dbReference type="ARBA" id="ARBA00022490"/>
    </source>
</evidence>
<dbReference type="SUPFAM" id="SSF52540">
    <property type="entry name" value="P-loop containing nucleoside triphosphate hydrolases"/>
    <property type="match status" value="4"/>
</dbReference>
<comment type="caution">
    <text evidence="20">The sequence shown here is derived from an EMBL/GenBank/DDBJ whole genome shotgun (WGS) entry which is preliminary data.</text>
</comment>
<dbReference type="InterPro" id="IPR042228">
    <property type="entry name" value="Dynein_linker_3"/>
</dbReference>
<keyword evidence="17" id="KW-0966">Cell projection</keyword>
<evidence type="ECO:0000256" key="18">
    <source>
        <dbReference type="ARBA" id="ARBA00023902"/>
    </source>
</evidence>
<evidence type="ECO:0000259" key="19">
    <source>
        <dbReference type="SMART" id="SM00382"/>
    </source>
</evidence>
<evidence type="ECO:0000256" key="8">
    <source>
        <dbReference type="ARBA" id="ARBA00022741"/>
    </source>
</evidence>
<dbReference type="Pfam" id="PF12775">
    <property type="entry name" value="AAA_7"/>
    <property type="match status" value="1"/>
</dbReference>
<dbReference type="InterPro" id="IPR026983">
    <property type="entry name" value="DHC"/>
</dbReference>
<dbReference type="Pfam" id="PF12774">
    <property type="entry name" value="AAA_6"/>
    <property type="match status" value="1"/>
</dbReference>
<feature type="domain" description="AAA+ ATPase" evidence="19">
    <location>
        <begin position="1305"/>
        <end position="1453"/>
    </location>
</feature>
<keyword evidence="9" id="KW-0970">Cilium biogenesis/degradation</keyword>
<feature type="non-terminal residue" evidence="20">
    <location>
        <position position="1900"/>
    </location>
</feature>
<dbReference type="SMART" id="SM00382">
    <property type="entry name" value="AAA"/>
    <property type="match status" value="3"/>
</dbReference>
<evidence type="ECO:0000256" key="10">
    <source>
        <dbReference type="ARBA" id="ARBA00022840"/>
    </source>
</evidence>
<dbReference type="Gene3D" id="1.20.920.30">
    <property type="match status" value="1"/>
</dbReference>
<keyword evidence="21" id="KW-1185">Reference proteome</keyword>
<comment type="similarity">
    <text evidence="3">Belongs to the dynein heavy chain family.</text>
</comment>
<dbReference type="Pfam" id="PF12780">
    <property type="entry name" value="AAA_8"/>
    <property type="match status" value="1"/>
</dbReference>
<dbReference type="PANTHER" id="PTHR45703">
    <property type="entry name" value="DYNEIN HEAVY CHAIN"/>
    <property type="match status" value="1"/>
</dbReference>
<dbReference type="EMBL" id="CAXKWB010041816">
    <property type="protein sequence ID" value="CAL4157019.1"/>
    <property type="molecule type" value="Genomic_DNA"/>
</dbReference>
<evidence type="ECO:0000256" key="3">
    <source>
        <dbReference type="ARBA" id="ARBA00008887"/>
    </source>
</evidence>
<comment type="subcellular location">
    <subcellularLocation>
        <location evidence="1">Cell membrane</location>
        <topology evidence="1">Peripheral membrane protein</topology>
    </subcellularLocation>
    <subcellularLocation>
        <location evidence="2">Cytoplasm</location>
        <location evidence="2">Cytoskeleton</location>
        <location evidence="2">Cilium axoneme</location>
    </subcellularLocation>
</comment>
<dbReference type="PANTHER" id="PTHR45703:SF22">
    <property type="entry name" value="DYNEIN CYTOPLASMIC 2 HEAVY CHAIN 1"/>
    <property type="match status" value="1"/>
</dbReference>
<dbReference type="Gene3D" id="1.20.58.1120">
    <property type="match status" value="1"/>
</dbReference>
<dbReference type="Gene3D" id="1.10.8.710">
    <property type="match status" value="1"/>
</dbReference>
<dbReference type="InterPro" id="IPR035699">
    <property type="entry name" value="AAA_6"/>
</dbReference>
<sequence length="1900" mass="216300">MVELYNESERKNKTLASWTKERVDQVSRVTMMWDNYKTLMDNHEQIVTKQIEAIKGNLESQTNNFNQEVEKFHLRWLQLRPREDQLDGDSSVIEAAVAMLHDKRQEWDLLMEKRDSLKKDYDHFEMGEPYFPQLEEMDEDLKKHEQVWGLFDEFNKSMEEYSNEEWIVFRSKTYKFEEHLNMWSEKLRSSGETTAVTVRLIQEIEKYMSILPLLKYVRGEVFAEKHWIEMYSLIGIPSNTTVDKLTFSHFLKAREDILRNSETLKELNGRANGEVVIRQALGELDVWEVDARFSLKEHTASKGTTIKLIKEWKDIINKVGDHQSLLQSLKDSMYFGGFADRIRVWEQRLADLDEYLSNLNLIQRKWVYLEPIFGRGALPKEQGRFRRVDDDFKFIMAGVARDNKVVSLCRINNIRSTLTTLLDQLARCQKSLNEFLEEKRSGFPRFYFIGDDDLLEILGQATNPEVIQSHLKKLFGGIHKVGFNDDNSSITSMLSLDGEVVPLSKPVFISPEVEVWLSELGEEMISTLKNLLKQCLQDGHGNGGMDPLKYPSQILCLADYILFTERCEESINERTLHNFLKELEQKLESYTSVDLGNDSSPEAKVDQHVLGLKLKALILDTIHNIEVVNELSNNNVENVNEWHWQKQLRFYFDNKDGCAFMKMVDAQFKYTYEYQGNAAKLVHTPLTDKCYLTLTQGMHMGMGGNPYGPAGTGKTESVKALGGLFGRQVLVFNCDEGIDVKSMGRIFVGLVKCGAWGCFDEFNRLEEAVLSAVSMQIQTIQAAIKNGSPTTVLLEKEVPVDVNSGIFITMNPAGKGYGGRQKLPDNLKQLFRPVAMARPDNELIAEVILFSEGFKNAKSLGRKLVAIFSLSKELLTPQQHYDWGLRALKTVLKGSGSLLQSYRRGSSDEDKISGVSTEVEAELVVQALRLNTLSKLTFADSSRFDDLVRDVFPDVEFRGVGYEELAAILEESFTETNLIPNDRQIKKALELYEQLQQRMGVVIVGPSGSGKTTLWQTLCHALQKLDKKVIKYTMNPKAMPRHQLLGHIDHDTREWSDGVLTASARQVVREPPEVTSWIICDGDIDPEWIESLNSVLDDNHLLTMPSGERIQFGPNVNFIFETHDLSCASPATISRMGMIFLSDEDTNIRAVVKAWLSNQGDETKRYLEPYIEQYFFNALEWVLKAGEVQVDTTLVGWVLNGLSHLQDVTSKAHFAVALVRGLGGNLPEETRAEFAREVYNWVGEHIPDQRKPLNVYYDAQRDRLESYTGESYEDMSVDSSEKPLILTADAKCALDYYMPWLAENSQQPFILVGPEGCGKSLLLHYCFSQLRNTQVAMVHCSAATAPHHVLQKISQMCMVISSNTGRVYRPKDSERIILYLKDLNLPKPDKWGTCQLITFLQQVVTYKGFYDTNLEWVGLEGVQVVASMTGGSALGRHKLSTRFTSVVRIASIGYPDREQLVNVYSVYLQSVMNVLCPKHPAWTTPAKCQQLAASMIQVYQQVRETFSVDDYSHYLFTPRDLTRWVFGLLRYDIADDKGHTQTLLEVWFYEACRLFRDKLVEEEDITKFDSIILACLHSDWGLDLRNHVHNTYFVTAATGTVLAGAPLPMHGHTLGYMTEEDWAATVSRAVKHYGHDNRELDLLFFAEVLDNMARVDRVLSSPGGSLLMAGRSGVGRRTAVSVMGHLHGNKIVSPSMTVGYDIKTFKNDLKQVMQTTGVEGEQIILLLEDHHLFDPSVLEIINSLLMAGEVPGLYTAEELDPLLLPLRDQAAHEGFRGSHFAYFAERILKNLHVVLIMDSSNQEFTVRCESNPALYKQCQVLWMDGWSKNTMIQIPELLLGEQEKASDMGSSEVLGSFLRIHESLPLHLATPRRFLGALHTYRDIYNTKKQGVIERQRHLQ</sequence>
<dbReference type="GO" id="GO:0045505">
    <property type="term" value="F:dynein intermediate chain binding"/>
    <property type="evidence" value="ECO:0007669"/>
    <property type="project" value="InterPro"/>
</dbReference>
<dbReference type="GO" id="GO:0005886">
    <property type="term" value="C:plasma membrane"/>
    <property type="evidence" value="ECO:0007669"/>
    <property type="project" value="UniProtKB-SubCell"/>
</dbReference>
<evidence type="ECO:0000313" key="20">
    <source>
        <dbReference type="EMBL" id="CAL4157019.1"/>
    </source>
</evidence>
<dbReference type="Gene3D" id="3.20.180.20">
    <property type="entry name" value="Dynein heavy chain, N-terminal domain 2"/>
    <property type="match status" value="1"/>
</dbReference>
<keyword evidence="15" id="KW-0505">Motor protein</keyword>
<protein>
    <recommendedName>
        <fullName evidence="18">Cytoplasmic dynein 2 heavy chain 1</fullName>
    </recommendedName>
</protein>
<dbReference type="GO" id="GO:0051959">
    <property type="term" value="F:dynein light intermediate chain binding"/>
    <property type="evidence" value="ECO:0007669"/>
    <property type="project" value="InterPro"/>
</dbReference>
<gene>
    <name evidence="20" type="ORF">MNOR_LOCUS31804</name>
</gene>
<proteinExistence type="inferred from homology"/>
<dbReference type="InterPro" id="IPR024317">
    <property type="entry name" value="Dynein_heavy_chain_D4_dom"/>
</dbReference>
<dbReference type="FunFam" id="1.10.8.710:FF:000006">
    <property type="entry name" value="cytoplasmic dynein 2 heavy chain 1"/>
    <property type="match status" value="1"/>
</dbReference>
<dbReference type="Proteomes" id="UP001497623">
    <property type="component" value="Unassembled WGS sequence"/>
</dbReference>
<dbReference type="InterPro" id="IPR054354">
    <property type="entry name" value="DYNC2H1-like_lid"/>
</dbReference>
<keyword evidence="12" id="KW-0175">Coiled coil</keyword>
<keyword evidence="13" id="KW-0969">Cilium</keyword>
<evidence type="ECO:0000256" key="15">
    <source>
        <dbReference type="ARBA" id="ARBA00023175"/>
    </source>
</evidence>
<dbReference type="GO" id="GO:0005930">
    <property type="term" value="C:axoneme"/>
    <property type="evidence" value="ECO:0007669"/>
    <property type="project" value="UniProtKB-SubCell"/>
</dbReference>
<dbReference type="Gene3D" id="1.20.140.100">
    <property type="entry name" value="Dynein heavy chain, N-terminal domain 2"/>
    <property type="match status" value="1"/>
</dbReference>
<dbReference type="FunFam" id="3.40.50.300:FF:000071">
    <property type="entry name" value="Cytoplasmic dynein heavy chain 1"/>
    <property type="match status" value="1"/>
</dbReference>